<evidence type="ECO:0000313" key="1">
    <source>
        <dbReference type="EMBL" id="CDM39914.1"/>
    </source>
</evidence>
<protein>
    <submittedName>
        <fullName evidence="1">Acyl-CoA dehydrogenase, C-terminal:acyl-CoA dehydrogenase, central region:acyl-CoA dehydrogenase, N-terminal</fullName>
    </submittedName>
</protein>
<dbReference type="EMBL" id="HG916826">
    <property type="protein sequence ID" value="CDM39914.1"/>
    <property type="molecule type" value="Genomic_DNA"/>
</dbReference>
<name>W6RDH5_ECTO5</name>
<gene>
    <name evidence="1" type="primary">acd</name>
    <name evidence="1" type="ORF">BN5_1313</name>
</gene>
<dbReference type="InterPro" id="IPR009100">
    <property type="entry name" value="AcylCoA_DH/oxidase_NM_dom_sf"/>
</dbReference>
<organism evidence="1 2">
    <name type="scientific">Ectopseudomonas oleovorans (strain CECT 5344)</name>
    <name type="common">Pseudomonas pseudoalcaligenes</name>
    <dbReference type="NCBI Taxonomy" id="1182590"/>
    <lineage>
        <taxon>Bacteria</taxon>
        <taxon>Pseudomonadati</taxon>
        <taxon>Pseudomonadota</taxon>
        <taxon>Gammaproteobacteria</taxon>
        <taxon>Pseudomonadales</taxon>
        <taxon>Pseudomonadaceae</taxon>
        <taxon>Ectopseudomonas</taxon>
    </lineage>
</organism>
<dbReference type="SUPFAM" id="SSF56645">
    <property type="entry name" value="Acyl-CoA dehydrogenase NM domain-like"/>
    <property type="match status" value="1"/>
</dbReference>
<dbReference type="GO" id="GO:0016627">
    <property type="term" value="F:oxidoreductase activity, acting on the CH-CH group of donors"/>
    <property type="evidence" value="ECO:0007669"/>
    <property type="project" value="InterPro"/>
</dbReference>
<sequence>MDYNNNEELNAIREGVRALCAEFPAEYWRKIDEERGFPRPSSRP</sequence>
<proteinExistence type="predicted"/>
<dbReference type="KEGG" id="ppse:BN5_1313"/>
<dbReference type="HOGENOM" id="CLU_3220895_0_0_6"/>
<dbReference type="Proteomes" id="UP000032841">
    <property type="component" value="Chromosome"/>
</dbReference>
<accession>W6RDH5</accession>
<dbReference type="AlphaFoldDB" id="W6RDH5"/>
<reference evidence="1 2" key="1">
    <citation type="submission" date="2013-11" db="EMBL/GenBank/DDBJ databases">
        <title>Complete genome sequence of the cyanide-degrading bacterium Pseudomonas pseudoalcaligenes CECT 5344.</title>
        <authorList>
            <person name="Wibberg D."/>
            <person name="Puehler A."/>
            <person name="Schlueter A."/>
        </authorList>
    </citation>
    <scope>NUCLEOTIDE SEQUENCE [LARGE SCALE GENOMIC DNA]</scope>
    <source>
        <strain evidence="2">CECT 5344</strain>
    </source>
</reference>
<evidence type="ECO:0000313" key="2">
    <source>
        <dbReference type="Proteomes" id="UP000032841"/>
    </source>
</evidence>